<dbReference type="EMBL" id="CAXDID020000211">
    <property type="protein sequence ID" value="CAL6056763.1"/>
    <property type="molecule type" value="Genomic_DNA"/>
</dbReference>
<organism evidence="1">
    <name type="scientific">Hexamita inflata</name>
    <dbReference type="NCBI Taxonomy" id="28002"/>
    <lineage>
        <taxon>Eukaryota</taxon>
        <taxon>Metamonada</taxon>
        <taxon>Diplomonadida</taxon>
        <taxon>Hexamitidae</taxon>
        <taxon>Hexamitinae</taxon>
        <taxon>Hexamita</taxon>
    </lineage>
</organism>
<keyword evidence="3" id="KW-1185">Reference proteome</keyword>
<comment type="caution">
    <text evidence="1">The sequence shown here is derived from an EMBL/GenBank/DDBJ whole genome shotgun (WGS) entry which is preliminary data.</text>
</comment>
<protein>
    <submittedName>
        <fullName evidence="1">Uncharacterized protein</fullName>
    </submittedName>
</protein>
<reference evidence="2 3" key="2">
    <citation type="submission" date="2024-07" db="EMBL/GenBank/DDBJ databases">
        <authorList>
            <person name="Akdeniz Z."/>
        </authorList>
    </citation>
    <scope>NUCLEOTIDE SEQUENCE [LARGE SCALE GENOMIC DNA]</scope>
</reference>
<reference evidence="1" key="1">
    <citation type="submission" date="2023-06" db="EMBL/GenBank/DDBJ databases">
        <authorList>
            <person name="Kurt Z."/>
        </authorList>
    </citation>
    <scope>NUCLEOTIDE SEQUENCE</scope>
</reference>
<evidence type="ECO:0000313" key="3">
    <source>
        <dbReference type="Proteomes" id="UP001642409"/>
    </source>
</evidence>
<dbReference type="Proteomes" id="UP001642409">
    <property type="component" value="Unassembled WGS sequence"/>
</dbReference>
<proteinExistence type="predicted"/>
<sequence length="983" mass="114227">MILDENMNILKEIAIEIDDIELYEDHLLRQGYILAQKGQNYHAVINNGVIYVQVMRDIYKLDGFKLVHIGTIPTIDGRSTALRSQIFALNNNLYVLNGTSYFILHNNKFKYLRELNHEYPFTSQHFICQFCDQMFVVQDLCVTRLLPDLSMPVIFQADSELNILMAQGGVIVVSSKIRNNVWAVNMLTGEYRQLDGEIKEKLKIQQAIRQYQPLSTAFTQGGNRERPFNEFQKNLRFGACGLELNCDIQKEIFGEEQVVAIQDKFVQYFSQTINQSYKQQVELLVKGTAIEKQFNQLLSQYQLVKEEQQQSIQDCQLMNVMKLKDNYYILIEDGYISIIDQNKLILKQIKVDFDYYAGKCESNNEDRINVKCLTKYMRHSIVINKGKLLIQAFDTIYELTNQNLVVFTKIPIYYSEIFAEYYNNPQIIYSADDKLYTKSNSKYIYTFDNNKFKYLECSPAYEQAEFCGQFIQWYGSNIYKLDNGKRIKIFQMQRQKSEIVFSSGGVCILQSKNRSQTLVIDIINGTYKQVDDDPRFYPSNIHSIVTLGYSGLQLQDGILIELFGEEYLELNKKVYDNYMQKQLSQYPSMAQELNSLLENIAQPYNIDGDQKQAKKTTDQLNACQLMNILKLNLNHGAFMAIEDNYLYIINSQGVVFEKYPVNYDLYSGYSNSKYRAGKLLSKYSFCHSVVICKGVIYVQRCEQIFRLYNLDLIFVANIPGFDFTCSADVQEPPQLFSSNDELFVFNHKGNIFKLVDNRFVFVENNDLFIFQFCNNLLQFDYCSKTVQKYPNGQILAELPLENDVNYHFCSGGLLILESQTKNPEHEDMLTQNETNKQKEFHVFDLADFKYKQVNEFKLDQVKLRPVLGNSGLKLRQKLIDEVIGNEFGKLSGECYSEFMKNQMIRFPCLNNQIKCLMPINTSIKFFEHALNSRFETVNQKVNSITEQTHGQIEKITCQMVILGTSANIISQKFLEAIPHELLQ</sequence>
<name>A0AA86P9W7_9EUKA</name>
<gene>
    <name evidence="1" type="ORF">HINF_LOCUS21326</name>
    <name evidence="2" type="ORF">HINF_LOCUS47182</name>
</gene>
<dbReference type="AlphaFoldDB" id="A0AA86P9W7"/>
<evidence type="ECO:0000313" key="1">
    <source>
        <dbReference type="EMBL" id="CAI9933681.1"/>
    </source>
</evidence>
<dbReference type="EMBL" id="CATOUU010000548">
    <property type="protein sequence ID" value="CAI9933681.1"/>
    <property type="molecule type" value="Genomic_DNA"/>
</dbReference>
<accession>A0AA86P9W7</accession>
<evidence type="ECO:0000313" key="2">
    <source>
        <dbReference type="EMBL" id="CAL6056763.1"/>
    </source>
</evidence>